<dbReference type="InterPro" id="IPR017441">
    <property type="entry name" value="Protein_kinase_ATP_BS"/>
</dbReference>
<dbReference type="GO" id="GO:0005524">
    <property type="term" value="F:ATP binding"/>
    <property type="evidence" value="ECO:0007669"/>
    <property type="project" value="UniProtKB-UniRule"/>
</dbReference>
<evidence type="ECO:0000256" key="4">
    <source>
        <dbReference type="ARBA" id="ARBA00022527"/>
    </source>
</evidence>
<keyword evidence="7" id="KW-0677">Repeat</keyword>
<keyword evidence="5" id="KW-0808">Transferase</keyword>
<dbReference type="SMART" id="SM00220">
    <property type="entry name" value="S_TKc"/>
    <property type="match status" value="1"/>
</dbReference>
<dbReference type="InterPro" id="IPR008271">
    <property type="entry name" value="Ser/Thr_kinase_AS"/>
</dbReference>
<dbReference type="PROSITE" id="PS00107">
    <property type="entry name" value="PROTEIN_KINASE_ATP"/>
    <property type="match status" value="1"/>
</dbReference>
<evidence type="ECO:0000256" key="6">
    <source>
        <dbReference type="ARBA" id="ARBA00022723"/>
    </source>
</evidence>
<keyword evidence="4 16" id="KW-0723">Serine/threonine-protein kinase</keyword>
<evidence type="ECO:0000256" key="13">
    <source>
        <dbReference type="ARBA" id="ARBA00047899"/>
    </source>
</evidence>
<dbReference type="FunFam" id="3.30.200.20:FF:000315">
    <property type="entry name" value="Calcium-dependent protein kinase 3"/>
    <property type="match status" value="1"/>
</dbReference>
<evidence type="ECO:0000256" key="5">
    <source>
        <dbReference type="ARBA" id="ARBA00022679"/>
    </source>
</evidence>
<feature type="domain" description="EF-hand" evidence="18">
    <location>
        <begin position="347"/>
        <end position="382"/>
    </location>
</feature>
<dbReference type="FunFam" id="1.10.238.10:FF:000003">
    <property type="entry name" value="Calmodulin A"/>
    <property type="match status" value="1"/>
</dbReference>
<evidence type="ECO:0000259" key="17">
    <source>
        <dbReference type="PROSITE" id="PS50011"/>
    </source>
</evidence>
<dbReference type="CDD" id="cd00051">
    <property type="entry name" value="EFh"/>
    <property type="match status" value="2"/>
</dbReference>
<dbReference type="SMART" id="SM00054">
    <property type="entry name" value="EFh"/>
    <property type="match status" value="4"/>
</dbReference>
<dbReference type="Gene3D" id="1.10.510.10">
    <property type="entry name" value="Transferase(Phosphotransferase) domain 1"/>
    <property type="match status" value="1"/>
</dbReference>
<evidence type="ECO:0000313" key="20">
    <source>
        <dbReference type="Proteomes" id="UP001162131"/>
    </source>
</evidence>
<evidence type="ECO:0000256" key="9">
    <source>
        <dbReference type="ARBA" id="ARBA00022777"/>
    </source>
</evidence>
<dbReference type="EC" id="2.7.11.1" evidence="3"/>
<dbReference type="SUPFAM" id="SSF56112">
    <property type="entry name" value="Protein kinase-like (PK-like)"/>
    <property type="match status" value="1"/>
</dbReference>
<dbReference type="InterPro" id="IPR018247">
    <property type="entry name" value="EF_Hand_1_Ca_BS"/>
</dbReference>
<dbReference type="CDD" id="cd05117">
    <property type="entry name" value="STKc_CAMK"/>
    <property type="match status" value="1"/>
</dbReference>
<evidence type="ECO:0000256" key="15">
    <source>
        <dbReference type="PROSITE-ProRule" id="PRU10141"/>
    </source>
</evidence>
<comment type="subunit">
    <text evidence="2">Monomer.</text>
</comment>
<evidence type="ECO:0000256" key="8">
    <source>
        <dbReference type="ARBA" id="ARBA00022741"/>
    </source>
</evidence>
<dbReference type="Proteomes" id="UP001162131">
    <property type="component" value="Unassembled WGS sequence"/>
</dbReference>
<keyword evidence="20" id="KW-1185">Reference proteome</keyword>
<keyword evidence="6" id="KW-0479">Metal-binding</keyword>
<sequence>MGCGVTKVSKHSVEVPGKVNKADNQESNFSPGAFLQRHMGKLSENYQEVRKLGSGAFADVKLFIYKPSNQNRAVKIIHKAGLSSQQMDSTYMLKEISVLSSLDHPNILKCYEIFEDPWKFYVATEFCAGGELFDKIIAMSKFSEREASTIMRQVFSAVSYCHEKNVIHRDLKPENILLEDSTGSLNIKIADFGSSCFLDKNRKLSGCFGSAYYVAPEVLSGAYNEKCDVWSCGIIMFILLTGRPPYHGRDQTLILKQVRDNPIRVTPERCPGISSEAVNLLQRLLEVDPNSRISARDAITHIWVQNYKSNENSHLEVALDDLKQFHSKSKLKNAVHIFLATQLISHEETKRLKESFLALDKNGDGKISRAELYAEYRKHMSESDTQETVEKIMKEVDSDHSGNIDYSEFLKACSDYNKLVSRENLETAFRMFDKDGSGDITADELKEVLGRELLVEDAYWSQIVSEVDANGDGVIDLKEFINLMTAKN</sequence>
<dbReference type="Pfam" id="PF13499">
    <property type="entry name" value="EF-hand_7"/>
    <property type="match status" value="2"/>
</dbReference>
<proteinExistence type="inferred from homology"/>
<evidence type="ECO:0000256" key="3">
    <source>
        <dbReference type="ARBA" id="ARBA00012513"/>
    </source>
</evidence>
<keyword evidence="10" id="KW-0106">Calcium</keyword>
<comment type="caution">
    <text evidence="19">The sequence shown here is derived from an EMBL/GenBank/DDBJ whole genome shotgun (WGS) entry which is preliminary data.</text>
</comment>
<feature type="binding site" evidence="15">
    <location>
        <position position="75"/>
    </location>
    <ligand>
        <name>ATP</name>
        <dbReference type="ChEBI" id="CHEBI:30616"/>
    </ligand>
</feature>
<dbReference type="PANTHER" id="PTHR24349">
    <property type="entry name" value="SERINE/THREONINE-PROTEIN KINASE"/>
    <property type="match status" value="1"/>
</dbReference>
<evidence type="ECO:0000313" key="19">
    <source>
        <dbReference type="EMBL" id="CAG9319723.1"/>
    </source>
</evidence>
<evidence type="ECO:0000256" key="7">
    <source>
        <dbReference type="ARBA" id="ARBA00022737"/>
    </source>
</evidence>
<dbReference type="InterPro" id="IPR011009">
    <property type="entry name" value="Kinase-like_dom_sf"/>
</dbReference>
<dbReference type="Gene3D" id="1.10.238.10">
    <property type="entry name" value="EF-hand"/>
    <property type="match status" value="2"/>
</dbReference>
<protein>
    <recommendedName>
        <fullName evidence="3">non-specific serine/threonine protein kinase</fullName>
        <ecNumber evidence="3">2.7.11.1</ecNumber>
    </recommendedName>
</protein>
<dbReference type="FunFam" id="1.10.510.10:FF:000571">
    <property type="entry name" value="Maternal embryonic leucine zipper kinase"/>
    <property type="match status" value="1"/>
</dbReference>
<dbReference type="PROSITE" id="PS00018">
    <property type="entry name" value="EF_HAND_1"/>
    <property type="match status" value="4"/>
</dbReference>
<organism evidence="19 20">
    <name type="scientific">Blepharisma stoltei</name>
    <dbReference type="NCBI Taxonomy" id="1481888"/>
    <lineage>
        <taxon>Eukaryota</taxon>
        <taxon>Sar</taxon>
        <taxon>Alveolata</taxon>
        <taxon>Ciliophora</taxon>
        <taxon>Postciliodesmatophora</taxon>
        <taxon>Heterotrichea</taxon>
        <taxon>Heterotrichida</taxon>
        <taxon>Blepharismidae</taxon>
        <taxon>Blepharisma</taxon>
    </lineage>
</organism>
<keyword evidence="11 15" id="KW-0067">ATP-binding</keyword>
<dbReference type="InterPro" id="IPR002048">
    <property type="entry name" value="EF_hand_dom"/>
</dbReference>
<dbReference type="GO" id="GO:0005509">
    <property type="term" value="F:calcium ion binding"/>
    <property type="evidence" value="ECO:0007669"/>
    <property type="project" value="InterPro"/>
</dbReference>
<dbReference type="InterPro" id="IPR050205">
    <property type="entry name" value="CDPK_Ser/Thr_kinases"/>
</dbReference>
<feature type="domain" description="EF-hand" evidence="18">
    <location>
        <begin position="384"/>
        <end position="419"/>
    </location>
</feature>
<dbReference type="SUPFAM" id="SSF47473">
    <property type="entry name" value="EF-hand"/>
    <property type="match status" value="1"/>
</dbReference>
<evidence type="ECO:0000256" key="1">
    <source>
        <dbReference type="ARBA" id="ARBA00001946"/>
    </source>
</evidence>
<accession>A0AAU9J6Y8</accession>
<dbReference type="InterPro" id="IPR011992">
    <property type="entry name" value="EF-hand-dom_pair"/>
</dbReference>
<dbReference type="PROSITE" id="PS00108">
    <property type="entry name" value="PROTEIN_KINASE_ST"/>
    <property type="match status" value="1"/>
</dbReference>
<dbReference type="AlphaFoldDB" id="A0AAU9J6Y8"/>
<reference evidence="19" key="1">
    <citation type="submission" date="2021-09" db="EMBL/GenBank/DDBJ databases">
        <authorList>
            <consortium name="AG Swart"/>
            <person name="Singh M."/>
            <person name="Singh A."/>
            <person name="Seah K."/>
            <person name="Emmerich C."/>
        </authorList>
    </citation>
    <scope>NUCLEOTIDE SEQUENCE</scope>
    <source>
        <strain evidence="19">ATCC30299</strain>
    </source>
</reference>
<evidence type="ECO:0000256" key="10">
    <source>
        <dbReference type="ARBA" id="ARBA00022837"/>
    </source>
</evidence>
<evidence type="ECO:0000256" key="2">
    <source>
        <dbReference type="ARBA" id="ARBA00011245"/>
    </source>
</evidence>
<feature type="domain" description="EF-hand" evidence="18">
    <location>
        <begin position="420"/>
        <end position="455"/>
    </location>
</feature>
<comment type="catalytic activity">
    <reaction evidence="14">
        <text>L-seryl-[protein] + ATP = O-phospho-L-seryl-[protein] + ADP + H(+)</text>
        <dbReference type="Rhea" id="RHEA:17989"/>
        <dbReference type="Rhea" id="RHEA-COMP:9863"/>
        <dbReference type="Rhea" id="RHEA-COMP:11604"/>
        <dbReference type="ChEBI" id="CHEBI:15378"/>
        <dbReference type="ChEBI" id="CHEBI:29999"/>
        <dbReference type="ChEBI" id="CHEBI:30616"/>
        <dbReference type="ChEBI" id="CHEBI:83421"/>
        <dbReference type="ChEBI" id="CHEBI:456216"/>
        <dbReference type="EC" id="2.7.11.1"/>
    </reaction>
</comment>
<feature type="domain" description="Protein kinase" evidence="17">
    <location>
        <begin position="46"/>
        <end position="304"/>
    </location>
</feature>
<comment type="catalytic activity">
    <reaction evidence="13">
        <text>L-threonyl-[protein] + ATP = O-phospho-L-threonyl-[protein] + ADP + H(+)</text>
        <dbReference type="Rhea" id="RHEA:46608"/>
        <dbReference type="Rhea" id="RHEA-COMP:11060"/>
        <dbReference type="Rhea" id="RHEA-COMP:11605"/>
        <dbReference type="ChEBI" id="CHEBI:15378"/>
        <dbReference type="ChEBI" id="CHEBI:30013"/>
        <dbReference type="ChEBI" id="CHEBI:30616"/>
        <dbReference type="ChEBI" id="CHEBI:61977"/>
        <dbReference type="ChEBI" id="CHEBI:456216"/>
        <dbReference type="EC" id="2.7.11.1"/>
    </reaction>
</comment>
<dbReference type="GO" id="GO:0004674">
    <property type="term" value="F:protein serine/threonine kinase activity"/>
    <property type="evidence" value="ECO:0007669"/>
    <property type="project" value="UniProtKB-KW"/>
</dbReference>
<evidence type="ECO:0000256" key="11">
    <source>
        <dbReference type="ARBA" id="ARBA00022840"/>
    </source>
</evidence>
<dbReference type="PROSITE" id="PS50222">
    <property type="entry name" value="EF_HAND_2"/>
    <property type="match status" value="4"/>
</dbReference>
<comment type="similarity">
    <text evidence="12">Belongs to the protein kinase superfamily. Ser/Thr protein kinase family. CDPK subfamily.</text>
</comment>
<evidence type="ECO:0000256" key="14">
    <source>
        <dbReference type="ARBA" id="ARBA00048679"/>
    </source>
</evidence>
<dbReference type="Pfam" id="PF00069">
    <property type="entry name" value="Pkinase"/>
    <property type="match status" value="1"/>
</dbReference>
<dbReference type="InterPro" id="IPR000719">
    <property type="entry name" value="Prot_kinase_dom"/>
</dbReference>
<name>A0AAU9J6Y8_9CILI</name>
<evidence type="ECO:0000259" key="18">
    <source>
        <dbReference type="PROSITE" id="PS50222"/>
    </source>
</evidence>
<keyword evidence="9" id="KW-0418">Kinase</keyword>
<evidence type="ECO:0000256" key="12">
    <source>
        <dbReference type="ARBA" id="ARBA00024334"/>
    </source>
</evidence>
<evidence type="ECO:0000256" key="16">
    <source>
        <dbReference type="RuleBase" id="RU000304"/>
    </source>
</evidence>
<dbReference type="EMBL" id="CAJZBQ010000023">
    <property type="protein sequence ID" value="CAG9319723.1"/>
    <property type="molecule type" value="Genomic_DNA"/>
</dbReference>
<comment type="cofactor">
    <cofactor evidence="1">
        <name>Mg(2+)</name>
        <dbReference type="ChEBI" id="CHEBI:18420"/>
    </cofactor>
</comment>
<keyword evidence="8 15" id="KW-0547">Nucleotide-binding</keyword>
<dbReference type="Gene3D" id="3.30.200.20">
    <property type="entry name" value="Phosphorylase Kinase, domain 1"/>
    <property type="match status" value="1"/>
</dbReference>
<feature type="domain" description="EF-hand" evidence="18">
    <location>
        <begin position="456"/>
        <end position="488"/>
    </location>
</feature>
<dbReference type="PROSITE" id="PS50011">
    <property type="entry name" value="PROTEIN_KINASE_DOM"/>
    <property type="match status" value="1"/>
</dbReference>
<gene>
    <name evidence="19" type="ORF">BSTOLATCC_MIC24272</name>
</gene>